<keyword evidence="1" id="KW-1133">Transmembrane helix</keyword>
<protein>
    <submittedName>
        <fullName evidence="2">Uncharacterized protein</fullName>
    </submittedName>
</protein>
<keyword evidence="1" id="KW-0812">Transmembrane</keyword>
<feature type="transmembrane region" description="Helical" evidence="1">
    <location>
        <begin position="7"/>
        <end position="24"/>
    </location>
</feature>
<reference evidence="3" key="1">
    <citation type="submission" date="2016-10" db="EMBL/GenBank/DDBJ databases">
        <authorList>
            <person name="Varghese N."/>
            <person name="Submissions S."/>
        </authorList>
    </citation>
    <scope>NUCLEOTIDE SEQUENCE [LARGE SCALE GENOMIC DNA]</scope>
    <source>
        <strain evidence="3">DSM 26348</strain>
    </source>
</reference>
<evidence type="ECO:0000313" key="2">
    <source>
        <dbReference type="EMBL" id="SFI30070.1"/>
    </source>
</evidence>
<evidence type="ECO:0000313" key="3">
    <source>
        <dbReference type="Proteomes" id="UP000199518"/>
    </source>
</evidence>
<dbReference type="OrthoDB" id="268322at2"/>
<dbReference type="AlphaFoldDB" id="A0A1I3H3E4"/>
<sequence>MQFFRLMGIVPLGIGITVLGFLWLTPFNEFHSPPLFFRIFASFIALGFILQGGAMVSGKLLDPKQWQSVASQLKQFDSNSEQQTTPAQKGYVCQHCGAPLAANADVSPHGDVKCGHCGKWFNIHARA</sequence>
<proteinExistence type="predicted"/>
<organism evidence="2 3">
    <name type="scientific">Planctomicrobium piriforme</name>
    <dbReference type="NCBI Taxonomy" id="1576369"/>
    <lineage>
        <taxon>Bacteria</taxon>
        <taxon>Pseudomonadati</taxon>
        <taxon>Planctomycetota</taxon>
        <taxon>Planctomycetia</taxon>
        <taxon>Planctomycetales</taxon>
        <taxon>Planctomycetaceae</taxon>
        <taxon>Planctomicrobium</taxon>
    </lineage>
</organism>
<keyword evidence="3" id="KW-1185">Reference proteome</keyword>
<dbReference type="RefSeq" id="WP_092050197.1">
    <property type="nucleotide sequence ID" value="NZ_FOQD01000007.1"/>
</dbReference>
<feature type="transmembrane region" description="Helical" evidence="1">
    <location>
        <begin position="36"/>
        <end position="56"/>
    </location>
</feature>
<keyword evidence="1" id="KW-0472">Membrane</keyword>
<dbReference type="Proteomes" id="UP000199518">
    <property type="component" value="Unassembled WGS sequence"/>
</dbReference>
<evidence type="ECO:0000256" key="1">
    <source>
        <dbReference type="SAM" id="Phobius"/>
    </source>
</evidence>
<dbReference type="EMBL" id="FOQD01000007">
    <property type="protein sequence ID" value="SFI30070.1"/>
    <property type="molecule type" value="Genomic_DNA"/>
</dbReference>
<gene>
    <name evidence="2" type="ORF">SAMN05421753_107230</name>
</gene>
<accession>A0A1I3H3E4</accession>
<name>A0A1I3H3E4_9PLAN</name>